<accession>A0ABR4Z0R2</accession>
<dbReference type="RefSeq" id="WP_039312662.1">
    <property type="nucleotide sequence ID" value="NZ_JACKSA010000014.1"/>
</dbReference>
<dbReference type="Pfam" id="PF10708">
    <property type="entry name" value="DUF2510"/>
    <property type="match status" value="1"/>
</dbReference>
<gene>
    <name evidence="3" type="ORF">QQ44_00135</name>
</gene>
<protein>
    <recommendedName>
        <fullName evidence="2">DUF2510 domain-containing protein</fullName>
    </recommendedName>
</protein>
<feature type="region of interest" description="Disordered" evidence="1">
    <location>
        <begin position="32"/>
        <end position="59"/>
    </location>
</feature>
<dbReference type="Proteomes" id="UP000031004">
    <property type="component" value="Unassembled WGS sequence"/>
</dbReference>
<proteinExistence type="predicted"/>
<dbReference type="InterPro" id="IPR018929">
    <property type="entry name" value="DUF2510"/>
</dbReference>
<feature type="domain" description="DUF2510" evidence="2">
    <location>
        <begin position="9"/>
        <end position="40"/>
    </location>
</feature>
<feature type="compositionally biased region" description="Pro residues" evidence="1">
    <location>
        <begin position="34"/>
        <end position="57"/>
    </location>
</feature>
<evidence type="ECO:0000256" key="1">
    <source>
        <dbReference type="SAM" id="MobiDB-lite"/>
    </source>
</evidence>
<keyword evidence="4" id="KW-1185">Reference proteome</keyword>
<comment type="caution">
    <text evidence="3">The sequence shown here is derived from an EMBL/GenBank/DDBJ whole genome shotgun (WGS) entry which is preliminary data.</text>
</comment>
<evidence type="ECO:0000313" key="4">
    <source>
        <dbReference type="Proteomes" id="UP000031004"/>
    </source>
</evidence>
<evidence type="ECO:0000313" key="3">
    <source>
        <dbReference type="EMBL" id="KHO28034.1"/>
    </source>
</evidence>
<organism evidence="3 4">
    <name type="scientific">Mycolicibacterium setense</name>
    <dbReference type="NCBI Taxonomy" id="431269"/>
    <lineage>
        <taxon>Bacteria</taxon>
        <taxon>Bacillati</taxon>
        <taxon>Actinomycetota</taxon>
        <taxon>Actinomycetes</taxon>
        <taxon>Mycobacteriales</taxon>
        <taxon>Mycobacteriaceae</taxon>
        <taxon>Mycolicibacterium</taxon>
    </lineage>
</organism>
<sequence length="256" mass="29040">MQPHTPVQGWYADPADQTMARWWDGNRWTSMVQPLPPAAPTPPPHPLQPAAHPPPDGPEAVYRRKSLLNEEIRADADSITCDSTTLRWSDAEWYGYSITNLFYQDYFMLGIKVGKPQDIGSDLVFSVGRGQRTRIPGPNQILLKFTGRDQDRAHWQGLVALCRHHLEPRLRDTLVNRMRAGERVSMGNIYAVDANGLHYPHKNWFFPWANTQIIVDNGMVILIPPTGRKKDQLGMTPDHPNAQLVPYLQSVFTGRS</sequence>
<name>A0ABR4Z0R2_9MYCO</name>
<dbReference type="EMBL" id="JTLZ01000001">
    <property type="protein sequence ID" value="KHO28034.1"/>
    <property type="molecule type" value="Genomic_DNA"/>
</dbReference>
<evidence type="ECO:0000259" key="2">
    <source>
        <dbReference type="Pfam" id="PF10708"/>
    </source>
</evidence>
<reference evidence="3 4" key="1">
    <citation type="submission" date="2014-11" db="EMBL/GenBank/DDBJ databases">
        <title>Mycobacterium setense Manresensis Genome.</title>
        <authorList>
            <person name="Rech G."/>
            <person name="Sumoy L."/>
        </authorList>
    </citation>
    <scope>NUCLEOTIDE SEQUENCE [LARGE SCALE GENOMIC DNA]</scope>
    <source>
        <strain evidence="3 4">Manresensis</strain>
    </source>
</reference>